<organism evidence="3">
    <name type="scientific">Anopheles darlingi</name>
    <name type="common">Mosquito</name>
    <dbReference type="NCBI Taxonomy" id="43151"/>
    <lineage>
        <taxon>Eukaryota</taxon>
        <taxon>Metazoa</taxon>
        <taxon>Ecdysozoa</taxon>
        <taxon>Arthropoda</taxon>
        <taxon>Hexapoda</taxon>
        <taxon>Insecta</taxon>
        <taxon>Pterygota</taxon>
        <taxon>Neoptera</taxon>
        <taxon>Endopterygota</taxon>
        <taxon>Diptera</taxon>
        <taxon>Nematocera</taxon>
        <taxon>Culicoidea</taxon>
        <taxon>Culicidae</taxon>
        <taxon>Anophelinae</taxon>
        <taxon>Anopheles</taxon>
    </lineage>
</organism>
<proteinExistence type="predicted"/>
<accession>A0A2M4D7A0</accession>
<keyword evidence="1" id="KW-1133">Transmembrane helix</keyword>
<evidence type="ECO:0000256" key="2">
    <source>
        <dbReference type="SAM" id="SignalP"/>
    </source>
</evidence>
<reference evidence="3" key="1">
    <citation type="submission" date="2018-01" db="EMBL/GenBank/DDBJ databases">
        <title>An insight into the sialome of Amazonian anophelines.</title>
        <authorList>
            <person name="Ribeiro J.M."/>
            <person name="Scarpassa V."/>
            <person name="Calvo E."/>
        </authorList>
    </citation>
    <scope>NUCLEOTIDE SEQUENCE</scope>
</reference>
<protein>
    <recommendedName>
        <fullName evidence="4">Secreted protein</fullName>
    </recommendedName>
</protein>
<evidence type="ECO:0000313" key="3">
    <source>
        <dbReference type="EMBL" id="MBW73450.1"/>
    </source>
</evidence>
<feature type="transmembrane region" description="Helical" evidence="1">
    <location>
        <begin position="105"/>
        <end position="121"/>
    </location>
</feature>
<name>A0A2M4D7A0_ANODA</name>
<dbReference type="EMBL" id="GGFL01009272">
    <property type="protein sequence ID" value="MBW73450.1"/>
    <property type="molecule type" value="Transcribed_RNA"/>
</dbReference>
<keyword evidence="1" id="KW-0472">Membrane</keyword>
<evidence type="ECO:0000256" key="1">
    <source>
        <dbReference type="SAM" id="Phobius"/>
    </source>
</evidence>
<keyword evidence="2" id="KW-0732">Signal</keyword>
<evidence type="ECO:0008006" key="4">
    <source>
        <dbReference type="Google" id="ProtNLM"/>
    </source>
</evidence>
<feature type="chain" id="PRO_5014928269" description="Secreted protein" evidence="2">
    <location>
        <begin position="30"/>
        <end position="132"/>
    </location>
</feature>
<sequence length="132" mass="15160">MYYHVALKRTIQSLQTVLWLMMMMMVTGGHSTGKSPHHPGRHAHFSGTVCFFFCAMQNTQRAWCCCCCRCRHLDIVHSPERIVPTATNHLGGWLIELRMSRMPRWLVNHGSGFAIASWALWASRARGEGWRC</sequence>
<dbReference type="AlphaFoldDB" id="A0A2M4D7A0"/>
<feature type="signal peptide" evidence="2">
    <location>
        <begin position="1"/>
        <end position="29"/>
    </location>
</feature>
<keyword evidence="1" id="KW-0812">Transmembrane</keyword>